<evidence type="ECO:0000256" key="2">
    <source>
        <dbReference type="SAM" id="Phobius"/>
    </source>
</evidence>
<dbReference type="EMBL" id="JAQSIP010000001">
    <property type="protein sequence ID" value="MDD0837482.1"/>
    <property type="molecule type" value="Genomic_DNA"/>
</dbReference>
<sequence length="782" mass="85259">MRALPDRPPIPYSATQADVAHIILVCLAVSLLSFLLIAWLIRFEFQWAVLLSRSLVILIALGALALLGAGSVRWSARVLIWGLWCANLEIVSQNGGLHAPQILAFPVQLALAGWLLGRRETALLALLTALSLLALLGLEQAGRLPPPRSRHPFVLGLLVFGNLGIATAAALISRASYLRQCAHLQQTLDQVLKQDAEQAKLLQLLDQCPVGLAITDARHRVEYLNHTLAQSRRVQRGDWLGRDIAALNHQGLTPPQITALAHAQALGRQWHGEQTLEGPQGQHRTESLDVAPLRDAQGRINHWFELSQDTSDRRWAAEQIARLAYTDPATQLPNRAALLDHLETPSPAVEGGQALLLFRLCGLRDLHDAMGPQSSEQWLLAVADALRQHLPASAQGYRLGGGTFAIRLWQLPSGPHEALSHAQREVARWQPWLQRTRPGLPPDPAPSAHTVHQGATLYPWRGDAADTPNAGLQRASLALSQARSEQATQVRWCAPQQVWLAQQRLRGQADWLGAPGLGQLRLLVQGQHAPQGGPVGACLTLLWAHPTLGWLPLDRLPDHPSPTPLPFNTPDQPPLIDWVLAQIAHWQQQHPDAAGLVWTLPWLTCWLLPGSDPGDSRAEALLRQLQNHGLRPQQLRLAISARQLAAPLSDNPDAQCPLHTWRRAGLELVLQDLGLGPPSPWDLPRWPFQAVHLSPDLLKAVPGSPPHTALLRGLVSVCQAQGMRVVAQGVDTPAQWQALQGLSPALILQGEQLSPAQLIGDWPGPTAAARPAPSPSTPLRNS</sequence>
<dbReference type="Gene3D" id="3.30.450.20">
    <property type="entry name" value="PAS domain"/>
    <property type="match status" value="1"/>
</dbReference>
<evidence type="ECO:0000313" key="6">
    <source>
        <dbReference type="Proteomes" id="UP001528673"/>
    </source>
</evidence>
<dbReference type="SMART" id="SM00052">
    <property type="entry name" value="EAL"/>
    <property type="match status" value="1"/>
</dbReference>
<proteinExistence type="predicted"/>
<dbReference type="InterPro" id="IPR035965">
    <property type="entry name" value="PAS-like_dom_sf"/>
</dbReference>
<organism evidence="5 6">
    <name type="scientific">Curvibacter cyanobacteriorum</name>
    <dbReference type="NCBI Taxonomy" id="3026422"/>
    <lineage>
        <taxon>Bacteria</taxon>
        <taxon>Pseudomonadati</taxon>
        <taxon>Pseudomonadota</taxon>
        <taxon>Betaproteobacteria</taxon>
        <taxon>Burkholderiales</taxon>
        <taxon>Comamonadaceae</taxon>
        <taxon>Curvibacter</taxon>
    </lineage>
</organism>
<dbReference type="SUPFAM" id="SSF55073">
    <property type="entry name" value="Nucleotide cyclase"/>
    <property type="match status" value="1"/>
</dbReference>
<dbReference type="SUPFAM" id="SSF141868">
    <property type="entry name" value="EAL domain-like"/>
    <property type="match status" value="1"/>
</dbReference>
<dbReference type="SUPFAM" id="SSF55785">
    <property type="entry name" value="PYP-like sensor domain (PAS domain)"/>
    <property type="match status" value="1"/>
</dbReference>
<feature type="transmembrane region" description="Helical" evidence="2">
    <location>
        <begin position="55"/>
        <end position="76"/>
    </location>
</feature>
<accession>A0ABT5MUG8</accession>
<dbReference type="PROSITE" id="PS50883">
    <property type="entry name" value="EAL"/>
    <property type="match status" value="1"/>
</dbReference>
<keyword evidence="2" id="KW-0812">Transmembrane</keyword>
<dbReference type="Pfam" id="PF00990">
    <property type="entry name" value="GGDEF"/>
    <property type="match status" value="1"/>
</dbReference>
<dbReference type="InterPro" id="IPR035919">
    <property type="entry name" value="EAL_sf"/>
</dbReference>
<dbReference type="PROSITE" id="PS50113">
    <property type="entry name" value="PAC"/>
    <property type="match status" value="1"/>
</dbReference>
<dbReference type="InterPro" id="IPR000160">
    <property type="entry name" value="GGDEF_dom"/>
</dbReference>
<dbReference type="RefSeq" id="WP_273948579.1">
    <property type="nucleotide sequence ID" value="NZ_JAQSIP010000001.1"/>
</dbReference>
<evidence type="ECO:0000259" key="4">
    <source>
        <dbReference type="PROSITE" id="PS50883"/>
    </source>
</evidence>
<name>A0ABT5MUG8_9BURK</name>
<dbReference type="Pfam" id="PF08448">
    <property type="entry name" value="PAS_4"/>
    <property type="match status" value="1"/>
</dbReference>
<feature type="region of interest" description="Disordered" evidence="1">
    <location>
        <begin position="758"/>
        <end position="782"/>
    </location>
</feature>
<evidence type="ECO:0000313" key="5">
    <source>
        <dbReference type="EMBL" id="MDD0837482.1"/>
    </source>
</evidence>
<keyword evidence="2" id="KW-1133">Transmembrane helix</keyword>
<dbReference type="PANTHER" id="PTHR44757">
    <property type="entry name" value="DIGUANYLATE CYCLASE DGCP"/>
    <property type="match status" value="1"/>
</dbReference>
<feature type="transmembrane region" description="Helical" evidence="2">
    <location>
        <begin position="20"/>
        <end position="43"/>
    </location>
</feature>
<dbReference type="SMART" id="SM00267">
    <property type="entry name" value="GGDEF"/>
    <property type="match status" value="1"/>
</dbReference>
<reference evidence="5 6" key="1">
    <citation type="submission" date="2023-02" db="EMBL/GenBank/DDBJ databases">
        <title>Bacterial whole genomic sequence of Curvibacter sp. HBC61.</title>
        <authorList>
            <person name="Le V."/>
            <person name="Ko S.-R."/>
            <person name="Ahn C.-Y."/>
            <person name="Oh H.-M."/>
        </authorList>
    </citation>
    <scope>NUCLEOTIDE SEQUENCE [LARGE SCALE GENOMIC DNA]</scope>
    <source>
        <strain evidence="5 6">HBC61</strain>
    </source>
</reference>
<dbReference type="InterPro" id="IPR029787">
    <property type="entry name" value="Nucleotide_cyclase"/>
</dbReference>
<dbReference type="InterPro" id="IPR052155">
    <property type="entry name" value="Biofilm_reg_signaling"/>
</dbReference>
<evidence type="ECO:0000256" key="1">
    <source>
        <dbReference type="SAM" id="MobiDB-lite"/>
    </source>
</evidence>
<feature type="domain" description="EAL" evidence="4">
    <location>
        <begin position="504"/>
        <end position="770"/>
    </location>
</feature>
<feature type="transmembrane region" description="Helical" evidence="2">
    <location>
        <begin position="123"/>
        <end position="141"/>
    </location>
</feature>
<feature type="domain" description="PAC" evidence="3">
    <location>
        <begin position="270"/>
        <end position="322"/>
    </location>
</feature>
<dbReference type="InterPro" id="IPR000700">
    <property type="entry name" value="PAS-assoc_C"/>
</dbReference>
<dbReference type="Gene3D" id="3.30.70.270">
    <property type="match status" value="1"/>
</dbReference>
<dbReference type="InterPro" id="IPR043128">
    <property type="entry name" value="Rev_trsase/Diguanyl_cyclase"/>
</dbReference>
<feature type="transmembrane region" description="Helical" evidence="2">
    <location>
        <begin position="153"/>
        <end position="172"/>
    </location>
</feature>
<comment type="caution">
    <text evidence="5">The sequence shown here is derived from an EMBL/GenBank/DDBJ whole genome shotgun (WGS) entry which is preliminary data.</text>
</comment>
<dbReference type="Pfam" id="PF00563">
    <property type="entry name" value="EAL"/>
    <property type="match status" value="1"/>
</dbReference>
<evidence type="ECO:0000259" key="3">
    <source>
        <dbReference type="PROSITE" id="PS50113"/>
    </source>
</evidence>
<dbReference type="PANTHER" id="PTHR44757:SF2">
    <property type="entry name" value="BIOFILM ARCHITECTURE MAINTENANCE PROTEIN MBAA"/>
    <property type="match status" value="1"/>
</dbReference>
<keyword evidence="2" id="KW-0472">Membrane</keyword>
<dbReference type="Proteomes" id="UP001528673">
    <property type="component" value="Unassembled WGS sequence"/>
</dbReference>
<dbReference type="InterPro" id="IPR001633">
    <property type="entry name" value="EAL_dom"/>
</dbReference>
<keyword evidence="6" id="KW-1185">Reference proteome</keyword>
<dbReference type="InterPro" id="IPR013656">
    <property type="entry name" value="PAS_4"/>
</dbReference>
<dbReference type="Gene3D" id="3.20.20.450">
    <property type="entry name" value="EAL domain"/>
    <property type="match status" value="1"/>
</dbReference>
<gene>
    <name evidence="5" type="ORF">PSQ40_02750</name>
</gene>
<protein>
    <submittedName>
        <fullName evidence="5">EAL domain-containing protein</fullName>
    </submittedName>
</protein>